<name>A0AAY5ECE8_ELEEL</name>
<protein>
    <submittedName>
        <fullName evidence="3">Kinesin family member 3Cb</fullName>
    </submittedName>
</protein>
<organism evidence="3 4">
    <name type="scientific">Electrophorus electricus</name>
    <name type="common">Electric eel</name>
    <name type="synonym">Gymnotus electricus</name>
    <dbReference type="NCBI Taxonomy" id="8005"/>
    <lineage>
        <taxon>Eukaryota</taxon>
        <taxon>Metazoa</taxon>
        <taxon>Chordata</taxon>
        <taxon>Craniata</taxon>
        <taxon>Vertebrata</taxon>
        <taxon>Euteleostomi</taxon>
        <taxon>Actinopterygii</taxon>
        <taxon>Neopterygii</taxon>
        <taxon>Teleostei</taxon>
        <taxon>Ostariophysi</taxon>
        <taxon>Gymnotiformes</taxon>
        <taxon>Gymnotoidei</taxon>
        <taxon>Gymnotidae</taxon>
        <taxon>Electrophorus</taxon>
    </lineage>
</organism>
<dbReference type="Ensembl" id="ENSEEET00000058781.1">
    <property type="protein sequence ID" value="ENSEEEP00000054137.1"/>
    <property type="gene ID" value="ENSEEEG00000027064.1"/>
</dbReference>
<dbReference type="GeneTree" id="ENSGT00940000153739"/>
<reference evidence="3 4" key="1">
    <citation type="submission" date="2020-05" db="EMBL/GenBank/DDBJ databases">
        <title>Electrophorus electricus (electric eel) genome, fEleEle1, primary haplotype.</title>
        <authorList>
            <person name="Myers G."/>
            <person name="Meyer A."/>
            <person name="Fedrigo O."/>
            <person name="Formenti G."/>
            <person name="Rhie A."/>
            <person name="Tracey A."/>
            <person name="Sims Y."/>
            <person name="Jarvis E.D."/>
        </authorList>
    </citation>
    <scope>NUCLEOTIDE SEQUENCE [LARGE SCALE GENOMIC DNA]</scope>
</reference>
<gene>
    <name evidence="3" type="primary">kif3cb</name>
</gene>
<feature type="coiled-coil region" evidence="1">
    <location>
        <begin position="90"/>
        <end position="117"/>
    </location>
</feature>
<evidence type="ECO:0000256" key="2">
    <source>
        <dbReference type="SAM" id="MobiDB-lite"/>
    </source>
</evidence>
<evidence type="ECO:0000313" key="4">
    <source>
        <dbReference type="Proteomes" id="UP000314983"/>
    </source>
</evidence>
<feature type="compositionally biased region" description="Low complexity" evidence="2">
    <location>
        <begin position="250"/>
        <end position="267"/>
    </location>
</feature>
<keyword evidence="1" id="KW-0175">Coiled coil</keyword>
<keyword evidence="4" id="KW-1185">Reference proteome</keyword>
<evidence type="ECO:0000313" key="3">
    <source>
        <dbReference type="Ensembl" id="ENSEEEP00000054137.1"/>
    </source>
</evidence>
<reference evidence="3" key="2">
    <citation type="submission" date="2025-08" db="UniProtKB">
        <authorList>
            <consortium name="Ensembl"/>
        </authorList>
    </citation>
    <scope>IDENTIFICATION</scope>
</reference>
<reference evidence="3" key="3">
    <citation type="submission" date="2025-09" db="UniProtKB">
        <authorList>
            <consortium name="Ensembl"/>
        </authorList>
    </citation>
    <scope>IDENTIFICATION</scope>
</reference>
<feature type="coiled-coil region" evidence="1">
    <location>
        <begin position="16"/>
        <end position="43"/>
    </location>
</feature>
<feature type="region of interest" description="Disordered" evidence="2">
    <location>
        <begin position="249"/>
        <end position="268"/>
    </location>
</feature>
<accession>A0AAY5ECE8</accession>
<proteinExistence type="predicted"/>
<evidence type="ECO:0000256" key="1">
    <source>
        <dbReference type="SAM" id="Coils"/>
    </source>
</evidence>
<dbReference type="Proteomes" id="UP000314983">
    <property type="component" value="Chromosome 13"/>
</dbReference>
<dbReference type="AlphaFoldDB" id="A0AAY5ECE8"/>
<sequence>MESKLLIGGKNIIDHTNEQQRMLELKRQEIAEQERQERDMQQLMFEQDEETVELKETFSTLQQEVDLKTKKLKKLYSKLQLVRSEIGDIIDEHVTTRQELEQTLNELTREMKFKNLIIDNFIPPEEKNKIINRLHFDSEEDQWKILPLLPSQKQRPTSVVGYKRPISQYAQVAVATGAPCRYRAENVMLLELDMTPPAMVPLDLQGSLVISRHNLLTFITMIYVMMSTVLRYWNLALFSLQRYQGPTLPAPSSSSSEASGSRCSPSATGACAAILQP</sequence>